<feature type="transmembrane region" description="Helical" evidence="11">
    <location>
        <begin position="288"/>
        <end position="315"/>
    </location>
</feature>
<evidence type="ECO:0000256" key="6">
    <source>
        <dbReference type="ARBA" id="ARBA00022741"/>
    </source>
</evidence>
<dbReference type="OrthoDB" id="9760364at2"/>
<dbReference type="GO" id="GO:0046873">
    <property type="term" value="F:metal ion transmembrane transporter activity"/>
    <property type="evidence" value="ECO:0007669"/>
    <property type="project" value="UniProtKB-ARBA"/>
</dbReference>
<dbReference type="InterPro" id="IPR008250">
    <property type="entry name" value="ATPase_P-typ_transduc_dom_A_sf"/>
</dbReference>
<dbReference type="InterPro" id="IPR023298">
    <property type="entry name" value="ATPase_P-typ_TM_dom_sf"/>
</dbReference>
<evidence type="ECO:0000256" key="3">
    <source>
        <dbReference type="ARBA" id="ARBA00022475"/>
    </source>
</evidence>
<dbReference type="InterPro" id="IPR036412">
    <property type="entry name" value="HAD-like_sf"/>
</dbReference>
<dbReference type="SFLD" id="SFLDF00027">
    <property type="entry name" value="p-type_atpase"/>
    <property type="match status" value="1"/>
</dbReference>
<dbReference type="Gene3D" id="2.70.150.10">
    <property type="entry name" value="Calcium-transporting ATPase, cytoplasmic transduction domain A"/>
    <property type="match status" value="1"/>
</dbReference>
<dbReference type="Gene3D" id="3.40.1110.10">
    <property type="entry name" value="Calcium-transporting ATPase, cytoplasmic domain N"/>
    <property type="match status" value="1"/>
</dbReference>
<evidence type="ECO:0000256" key="11">
    <source>
        <dbReference type="SAM" id="Phobius"/>
    </source>
</evidence>
<comment type="subcellular location">
    <subcellularLocation>
        <location evidence="1">Cell membrane</location>
        <topology evidence="1">Multi-pass membrane protein</topology>
    </subcellularLocation>
</comment>
<evidence type="ECO:0000256" key="10">
    <source>
        <dbReference type="ARBA" id="ARBA00023136"/>
    </source>
</evidence>
<dbReference type="SUPFAM" id="SSF81653">
    <property type="entry name" value="Calcium ATPase, transduction domain A"/>
    <property type="match status" value="1"/>
</dbReference>
<feature type="domain" description="Cation-transporting P-type ATPase N-terminal" evidence="12">
    <location>
        <begin position="22"/>
        <end position="95"/>
    </location>
</feature>
<dbReference type="GO" id="GO:0140352">
    <property type="term" value="P:export from cell"/>
    <property type="evidence" value="ECO:0007669"/>
    <property type="project" value="UniProtKB-ARBA"/>
</dbReference>
<reference evidence="14" key="1">
    <citation type="submission" date="2017-08" db="EMBL/GenBank/DDBJ databases">
        <authorList>
            <person name="Grouzdev D.S."/>
            <person name="Gaisin V.A."/>
            <person name="Rysina M.S."/>
            <person name="Gorlenko V.M."/>
        </authorList>
    </citation>
    <scope>NUCLEOTIDE SEQUENCE [LARGE SCALE GENOMIC DNA]</scope>
    <source>
        <strain evidence="14">Kir15-3F</strain>
    </source>
</reference>
<sequence>MQPIVDGGPTAPRPLPAAPLTAWHHEDVPTTLAALTTTSDGLSDTVAAERRAQCGLNELHEQQTRRPLLMLLEQFTNVMVLILLAAALLSLFLDKQLEAGAIFAIVGLFALLGFFQEYRAERAIAALKRLSVPHVRAYRNGQLGELSARDLVPGDVILLEAGNLVPADLRIIESVNLRIQEAALTGESLPISKQSEALAQQAVPLAERRNMGYLGTTVSYGRGRAVVVATGMQTELGKIATMLQQVSHAPTPLQQRLDRVGKQLAVAGIVVALLILGLGLVMGESLGAMLLTAISVAVAVIPEGLPAVVTFTLALGGQRMLRRQALIRKLPAVETLGSVTIICSDKTGTLTENRMTVTRLVTTGTMVAQPNGLADHEQGLLLAAGVLCNDAELQPTSDSGAYRILGDPTEGALLVAAANAGLLKAELQQALPRVSELPFDSERKRMTTLHARGGAALDQRLAQVWGQTSFMPAAELLALTKGAVDGLLEVTSQVWVHGQAEVLDEAWRAKILAENSALASNGMRVLGIAFRPLPTETATELVERELIFLGLVAMIDPPRPEVAAAVATCRTAGIRPLMITGDHPLTASYIARELGITQDSMVVTGAELDQAGNAALPELVAHSNVFARVSPEHKLKIVAALRSQGHVVAMTGDGVNDAPALKQADIGVAMGITGTDVAREASDMVLRDDNFTTIVAAVEEGRVIYDNLRRFVKFAVAGNIGKVAVMLLWPLLISLSGLPSTTMVALLPLQLLWLNLMTDGLLGLSMGFEPAERSVMQRPPHRPSDGIFAGGMAWQTIWVGMVIGLLSLGAGGWYYWQGLSQWQTVMVTSLAFLQVFQALGTRSTSASLWSIGIFSNRVMWGIIVLVVGLQLLAIYTPLSIFLGMQALTLFDLLLCIGLGVLLLGAIEGAKALR</sequence>
<dbReference type="SFLD" id="SFLDG00002">
    <property type="entry name" value="C1.7:_P-type_atpase_like"/>
    <property type="match status" value="1"/>
</dbReference>
<dbReference type="GO" id="GO:0046872">
    <property type="term" value="F:metal ion binding"/>
    <property type="evidence" value="ECO:0007669"/>
    <property type="project" value="UniProtKB-KW"/>
</dbReference>
<evidence type="ECO:0000256" key="5">
    <source>
        <dbReference type="ARBA" id="ARBA00022723"/>
    </source>
</evidence>
<evidence type="ECO:0000313" key="13">
    <source>
        <dbReference type="EMBL" id="PDW03788.1"/>
    </source>
</evidence>
<keyword evidence="9 11" id="KW-1133">Transmembrane helix</keyword>
<keyword evidence="14" id="KW-1185">Reference proteome</keyword>
<dbReference type="Gene3D" id="1.20.1110.10">
    <property type="entry name" value="Calcium-transporting ATPase, transmembrane domain"/>
    <property type="match status" value="1"/>
</dbReference>
<comment type="similarity">
    <text evidence="2">Belongs to the cation transport ATPase (P-type) (TC 3.A.3) family. Type IIA subfamily.</text>
</comment>
<evidence type="ECO:0000256" key="9">
    <source>
        <dbReference type="ARBA" id="ARBA00022989"/>
    </source>
</evidence>
<dbReference type="SUPFAM" id="SSF81660">
    <property type="entry name" value="Metal cation-transporting ATPase, ATP-binding domain N"/>
    <property type="match status" value="1"/>
</dbReference>
<dbReference type="GO" id="GO:0005886">
    <property type="term" value="C:plasma membrane"/>
    <property type="evidence" value="ECO:0007669"/>
    <property type="project" value="UniProtKB-SubCell"/>
</dbReference>
<dbReference type="GO" id="GO:0019829">
    <property type="term" value="F:ATPase-coupled monoatomic cation transmembrane transporter activity"/>
    <property type="evidence" value="ECO:0007669"/>
    <property type="project" value="UniProtKB-ARBA"/>
</dbReference>
<dbReference type="PRINTS" id="PR00119">
    <property type="entry name" value="CATATPASE"/>
</dbReference>
<evidence type="ECO:0000256" key="1">
    <source>
        <dbReference type="ARBA" id="ARBA00004651"/>
    </source>
</evidence>
<dbReference type="FunFam" id="3.40.50.1000:FF:000028">
    <property type="entry name" value="Calcium-transporting P-type ATPase, putative"/>
    <property type="match status" value="1"/>
</dbReference>
<dbReference type="SMART" id="SM00831">
    <property type="entry name" value="Cation_ATPase_N"/>
    <property type="match status" value="1"/>
</dbReference>
<dbReference type="PRINTS" id="PR00120">
    <property type="entry name" value="HATPASE"/>
</dbReference>
<gene>
    <name evidence="13" type="ORF">CJ255_06955</name>
</gene>
<feature type="transmembrane region" description="Helical" evidence="11">
    <location>
        <begin position="264"/>
        <end position="282"/>
    </location>
</feature>
<evidence type="ECO:0000259" key="12">
    <source>
        <dbReference type="SMART" id="SM00831"/>
    </source>
</evidence>
<keyword evidence="3" id="KW-1003">Cell membrane</keyword>
<comment type="caution">
    <text evidence="13">The sequence shown here is derived from an EMBL/GenBank/DDBJ whole genome shotgun (WGS) entry which is preliminary data.</text>
</comment>
<dbReference type="InterPro" id="IPR018303">
    <property type="entry name" value="ATPase_P-typ_P_site"/>
</dbReference>
<dbReference type="InterPro" id="IPR023214">
    <property type="entry name" value="HAD_sf"/>
</dbReference>
<evidence type="ECO:0000256" key="4">
    <source>
        <dbReference type="ARBA" id="ARBA00022692"/>
    </source>
</evidence>
<dbReference type="GO" id="GO:0016887">
    <property type="term" value="F:ATP hydrolysis activity"/>
    <property type="evidence" value="ECO:0007669"/>
    <property type="project" value="InterPro"/>
</dbReference>
<dbReference type="GO" id="GO:0005524">
    <property type="term" value="F:ATP binding"/>
    <property type="evidence" value="ECO:0007669"/>
    <property type="project" value="UniProtKB-KW"/>
</dbReference>
<dbReference type="Pfam" id="PF13246">
    <property type="entry name" value="Cation_ATPase"/>
    <property type="match status" value="1"/>
</dbReference>
<dbReference type="SUPFAM" id="SSF56784">
    <property type="entry name" value="HAD-like"/>
    <property type="match status" value="1"/>
</dbReference>
<dbReference type="NCBIfam" id="TIGR01494">
    <property type="entry name" value="ATPase_P-type"/>
    <property type="match status" value="2"/>
</dbReference>
<feature type="transmembrane region" description="Helical" evidence="11">
    <location>
        <begin position="886"/>
        <end position="906"/>
    </location>
</feature>
<organism evidence="13 14">
    <name type="scientific">Candidatus Viridilinea mediisalina</name>
    <dbReference type="NCBI Taxonomy" id="2024553"/>
    <lineage>
        <taxon>Bacteria</taxon>
        <taxon>Bacillati</taxon>
        <taxon>Chloroflexota</taxon>
        <taxon>Chloroflexia</taxon>
        <taxon>Chloroflexales</taxon>
        <taxon>Chloroflexineae</taxon>
        <taxon>Oscillochloridaceae</taxon>
        <taxon>Candidatus Viridilinea</taxon>
    </lineage>
</organism>
<feature type="transmembrane region" description="Helical" evidence="11">
    <location>
        <begin position="711"/>
        <end position="732"/>
    </location>
</feature>
<keyword evidence="10 11" id="KW-0472">Membrane</keyword>
<evidence type="ECO:0000256" key="2">
    <source>
        <dbReference type="ARBA" id="ARBA00005675"/>
    </source>
</evidence>
<dbReference type="PROSITE" id="PS00154">
    <property type="entry name" value="ATPASE_E1_E2"/>
    <property type="match status" value="1"/>
</dbReference>
<keyword evidence="7" id="KW-0067">ATP-binding</keyword>
<dbReference type="InterPro" id="IPR023299">
    <property type="entry name" value="ATPase_P-typ_cyto_dom_N"/>
</dbReference>
<dbReference type="InterPro" id="IPR044492">
    <property type="entry name" value="P_typ_ATPase_HD_dom"/>
</dbReference>
<protein>
    <submittedName>
        <fullName evidence="13">ATPase</fullName>
    </submittedName>
</protein>
<keyword evidence="6" id="KW-0547">Nucleotide-binding</keyword>
<feature type="transmembrane region" description="Helical" evidence="11">
    <location>
        <begin position="860"/>
        <end position="880"/>
    </location>
</feature>
<dbReference type="RefSeq" id="WP_097643363.1">
    <property type="nucleotide sequence ID" value="NZ_NQWI01000021.1"/>
</dbReference>
<keyword evidence="8" id="KW-1278">Translocase</keyword>
<keyword evidence="4 11" id="KW-0812">Transmembrane</keyword>
<feature type="transmembrane region" description="Helical" evidence="11">
    <location>
        <begin position="99"/>
        <end position="115"/>
    </location>
</feature>
<dbReference type="Gene3D" id="3.40.50.1000">
    <property type="entry name" value="HAD superfamily/HAD-like"/>
    <property type="match status" value="1"/>
</dbReference>
<dbReference type="Pfam" id="PF00689">
    <property type="entry name" value="Cation_ATPase_C"/>
    <property type="match status" value="1"/>
</dbReference>
<dbReference type="InterPro" id="IPR001757">
    <property type="entry name" value="P_typ_ATPase"/>
</dbReference>
<dbReference type="EMBL" id="NQWI01000021">
    <property type="protein sequence ID" value="PDW03788.1"/>
    <property type="molecule type" value="Genomic_DNA"/>
</dbReference>
<feature type="transmembrane region" description="Helical" evidence="11">
    <location>
        <begin position="792"/>
        <end position="816"/>
    </location>
</feature>
<keyword evidence="5" id="KW-0479">Metal-binding</keyword>
<dbReference type="InterPro" id="IPR059000">
    <property type="entry name" value="ATPase_P-type_domA"/>
</dbReference>
<dbReference type="InterPro" id="IPR006068">
    <property type="entry name" value="ATPase_P-typ_cation-transptr_C"/>
</dbReference>
<proteinExistence type="inferred from homology"/>
<dbReference type="Pfam" id="PF00690">
    <property type="entry name" value="Cation_ATPase_N"/>
    <property type="match status" value="1"/>
</dbReference>
<evidence type="ECO:0000313" key="14">
    <source>
        <dbReference type="Proteomes" id="UP000220527"/>
    </source>
</evidence>
<dbReference type="GO" id="GO:0015662">
    <property type="term" value="F:P-type ion transporter activity"/>
    <property type="evidence" value="ECO:0007669"/>
    <property type="project" value="UniProtKB-ARBA"/>
</dbReference>
<dbReference type="Pfam" id="PF00122">
    <property type="entry name" value="E1-E2_ATPase"/>
    <property type="match status" value="1"/>
</dbReference>
<dbReference type="InterPro" id="IPR004014">
    <property type="entry name" value="ATPase_P-typ_cation-transptr_N"/>
</dbReference>
<dbReference type="SFLD" id="SFLDS00003">
    <property type="entry name" value="Haloacid_Dehalogenase"/>
    <property type="match status" value="1"/>
</dbReference>
<dbReference type="AlphaFoldDB" id="A0A2A6RLQ1"/>
<dbReference type="GO" id="GO:0098662">
    <property type="term" value="P:inorganic cation transmembrane transport"/>
    <property type="evidence" value="ECO:0007669"/>
    <property type="project" value="UniProtKB-ARBA"/>
</dbReference>
<dbReference type="SUPFAM" id="SSF81665">
    <property type="entry name" value="Calcium ATPase, transmembrane domain M"/>
    <property type="match status" value="1"/>
</dbReference>
<name>A0A2A6RLQ1_9CHLR</name>
<evidence type="ECO:0000256" key="7">
    <source>
        <dbReference type="ARBA" id="ARBA00022840"/>
    </source>
</evidence>
<dbReference type="Proteomes" id="UP000220527">
    <property type="component" value="Unassembled WGS sequence"/>
</dbReference>
<accession>A0A2A6RLQ1</accession>
<feature type="transmembrane region" description="Helical" evidence="11">
    <location>
        <begin position="75"/>
        <end position="93"/>
    </location>
</feature>
<evidence type="ECO:0000256" key="8">
    <source>
        <dbReference type="ARBA" id="ARBA00022967"/>
    </source>
</evidence>
<dbReference type="FunFam" id="2.70.150.10:FF:000016">
    <property type="entry name" value="Calcium-transporting P-type ATPase putative"/>
    <property type="match status" value="1"/>
</dbReference>
<dbReference type="PANTHER" id="PTHR42861">
    <property type="entry name" value="CALCIUM-TRANSPORTING ATPASE"/>
    <property type="match status" value="1"/>
</dbReference>